<keyword evidence="3" id="KW-1185">Reference proteome</keyword>
<gene>
    <name evidence="2" type="ORF">B0T25DRAFT_591334</name>
</gene>
<proteinExistence type="predicted"/>
<dbReference type="Pfam" id="PF06985">
    <property type="entry name" value="HET"/>
    <property type="match status" value="1"/>
</dbReference>
<sequence length="584" mass="65210">MADRYVYPYPETGHIRLLHILSIAPDICVRIDVPGGQEIKITRNLSICLSHLGGFVGTKIWIDALCINQQDHEEKSRQLSYMASVYKLAAKVLVWLGPSADGSDAAMDGIIRFDGAAADAGILDLENHHLESWPDIGDEPAHVRTRDTVLALIAVMSNAEEDTGLEGDRFPRVAYAALTRRGYFSRCVDAGLFRATILLYGWLVMWEFSEYSARRHTRMCGDFSEEMLRTAAALGISRTLVRTPPTNPAVGRPFASRNKYLRLGTKQPLVKLLRALYVATGMGDLQCKDPKDKIYGLLGMAADVAELGIVPDYSKKPDEVFEQVARSLIGTGHLDILKWCRSRRVQSPTWVPDFSTKIGDTWSDEVGVPLFMATGSRNQPTESHSSINRPINPMSISLRGIRLDTVTTVGTVFTYDNDGPFDQMAARKMFTEIVTFLKHPSIYPEASWTDASWRIPICDREQHPTSMFLRRATVEYSQPQYIRICTQHLDEVALTQTNSYRAVMEYRDGARPIRSLEGYVGLGPCVAKPEDIIVFLDGATAPFLLRPAEDVAGCYHLVGEVYLYGVMDGEVVDKGLEEVTFELR</sequence>
<dbReference type="PANTHER" id="PTHR24148">
    <property type="entry name" value="ANKYRIN REPEAT DOMAIN-CONTAINING PROTEIN 39 HOMOLOG-RELATED"/>
    <property type="match status" value="1"/>
</dbReference>
<dbReference type="Pfam" id="PF26639">
    <property type="entry name" value="Het-6_barrel"/>
    <property type="match status" value="1"/>
</dbReference>
<dbReference type="InterPro" id="IPR052895">
    <property type="entry name" value="HetReg/Transcr_Mod"/>
</dbReference>
<evidence type="ECO:0000259" key="1">
    <source>
        <dbReference type="Pfam" id="PF06985"/>
    </source>
</evidence>
<comment type="caution">
    <text evidence="2">The sequence shown here is derived from an EMBL/GenBank/DDBJ whole genome shotgun (WGS) entry which is preliminary data.</text>
</comment>
<evidence type="ECO:0000313" key="3">
    <source>
        <dbReference type="Proteomes" id="UP001275084"/>
    </source>
</evidence>
<feature type="domain" description="Heterokaryon incompatibility" evidence="1">
    <location>
        <begin position="36"/>
        <end position="108"/>
    </location>
</feature>
<dbReference type="InterPro" id="IPR010730">
    <property type="entry name" value="HET"/>
</dbReference>
<accession>A0AAJ0HKK6</accession>
<dbReference type="Proteomes" id="UP001275084">
    <property type="component" value="Unassembled WGS sequence"/>
</dbReference>
<reference evidence="2" key="2">
    <citation type="submission" date="2023-06" db="EMBL/GenBank/DDBJ databases">
        <authorList>
            <consortium name="Lawrence Berkeley National Laboratory"/>
            <person name="Haridas S."/>
            <person name="Hensen N."/>
            <person name="Bonometti L."/>
            <person name="Westerberg I."/>
            <person name="Brannstrom I.O."/>
            <person name="Guillou S."/>
            <person name="Cros-Aarteil S."/>
            <person name="Calhoun S."/>
            <person name="Kuo A."/>
            <person name="Mondo S."/>
            <person name="Pangilinan J."/>
            <person name="Riley R."/>
            <person name="Labutti K."/>
            <person name="Andreopoulos B."/>
            <person name="Lipzen A."/>
            <person name="Chen C."/>
            <person name="Yanf M."/>
            <person name="Daum C."/>
            <person name="Ng V."/>
            <person name="Clum A."/>
            <person name="Steindorff A."/>
            <person name="Ohm R."/>
            <person name="Martin F."/>
            <person name="Silar P."/>
            <person name="Natvig D."/>
            <person name="Lalanne C."/>
            <person name="Gautier V."/>
            <person name="Ament-Velasquez S.L."/>
            <person name="Kruys A."/>
            <person name="Hutchinson M.I."/>
            <person name="Powell A.J."/>
            <person name="Barry K."/>
            <person name="Miller A.N."/>
            <person name="Grigoriev I.V."/>
            <person name="Debuchy R."/>
            <person name="Gladieux P."/>
            <person name="Thoren M.H."/>
            <person name="Johannesson H."/>
        </authorList>
    </citation>
    <scope>NUCLEOTIDE SEQUENCE</scope>
    <source>
        <strain evidence="2">CBS 955.72</strain>
    </source>
</reference>
<reference evidence="2" key="1">
    <citation type="journal article" date="2023" name="Mol. Phylogenet. Evol.">
        <title>Genome-scale phylogeny and comparative genomics of the fungal order Sordariales.</title>
        <authorList>
            <person name="Hensen N."/>
            <person name="Bonometti L."/>
            <person name="Westerberg I."/>
            <person name="Brannstrom I.O."/>
            <person name="Guillou S."/>
            <person name="Cros-Aarteil S."/>
            <person name="Calhoun S."/>
            <person name="Haridas S."/>
            <person name="Kuo A."/>
            <person name="Mondo S."/>
            <person name="Pangilinan J."/>
            <person name="Riley R."/>
            <person name="LaButti K."/>
            <person name="Andreopoulos B."/>
            <person name="Lipzen A."/>
            <person name="Chen C."/>
            <person name="Yan M."/>
            <person name="Daum C."/>
            <person name="Ng V."/>
            <person name="Clum A."/>
            <person name="Steindorff A."/>
            <person name="Ohm R.A."/>
            <person name="Martin F."/>
            <person name="Silar P."/>
            <person name="Natvig D.O."/>
            <person name="Lalanne C."/>
            <person name="Gautier V."/>
            <person name="Ament-Velasquez S.L."/>
            <person name="Kruys A."/>
            <person name="Hutchinson M.I."/>
            <person name="Powell A.J."/>
            <person name="Barry K."/>
            <person name="Miller A.N."/>
            <person name="Grigoriev I.V."/>
            <person name="Debuchy R."/>
            <person name="Gladieux P."/>
            <person name="Hiltunen Thoren M."/>
            <person name="Johannesson H."/>
        </authorList>
    </citation>
    <scope>NUCLEOTIDE SEQUENCE</scope>
    <source>
        <strain evidence="2">CBS 955.72</strain>
    </source>
</reference>
<protein>
    <submittedName>
        <fullName evidence="2">Heterokaryon incompatibility protein-domain-containing protein</fullName>
    </submittedName>
</protein>
<name>A0AAJ0HKK6_9PEZI</name>
<dbReference type="PANTHER" id="PTHR24148:SF64">
    <property type="entry name" value="HETEROKARYON INCOMPATIBILITY DOMAIN-CONTAINING PROTEIN"/>
    <property type="match status" value="1"/>
</dbReference>
<evidence type="ECO:0000313" key="2">
    <source>
        <dbReference type="EMBL" id="KAK3354087.1"/>
    </source>
</evidence>
<organism evidence="2 3">
    <name type="scientific">Lasiosphaeria hispida</name>
    <dbReference type="NCBI Taxonomy" id="260671"/>
    <lineage>
        <taxon>Eukaryota</taxon>
        <taxon>Fungi</taxon>
        <taxon>Dikarya</taxon>
        <taxon>Ascomycota</taxon>
        <taxon>Pezizomycotina</taxon>
        <taxon>Sordariomycetes</taxon>
        <taxon>Sordariomycetidae</taxon>
        <taxon>Sordariales</taxon>
        <taxon>Lasiosphaeriaceae</taxon>
        <taxon>Lasiosphaeria</taxon>
    </lineage>
</organism>
<dbReference type="AlphaFoldDB" id="A0AAJ0HKK6"/>
<dbReference type="EMBL" id="JAUIQD010000004">
    <property type="protein sequence ID" value="KAK3354087.1"/>
    <property type="molecule type" value="Genomic_DNA"/>
</dbReference>